<sequence>MTTKCLPSVYSTYDKSAIRDAFSNFIAFLRAKVEEKPSFGADVVGCSATELFTCVSIFFAPTKIAKMSKMGLQQRNLQLMRGRTLNSINAWMSNGNAWFEWSKRRQMLTMRTTERRADGRL</sequence>
<name>A0A914IAK1_GLORO</name>
<dbReference type="Proteomes" id="UP000887572">
    <property type="component" value="Unplaced"/>
</dbReference>
<organism evidence="1 2">
    <name type="scientific">Globodera rostochiensis</name>
    <name type="common">Golden nematode worm</name>
    <name type="synonym">Heterodera rostochiensis</name>
    <dbReference type="NCBI Taxonomy" id="31243"/>
    <lineage>
        <taxon>Eukaryota</taxon>
        <taxon>Metazoa</taxon>
        <taxon>Ecdysozoa</taxon>
        <taxon>Nematoda</taxon>
        <taxon>Chromadorea</taxon>
        <taxon>Rhabditida</taxon>
        <taxon>Tylenchina</taxon>
        <taxon>Tylenchomorpha</taxon>
        <taxon>Tylenchoidea</taxon>
        <taxon>Heteroderidae</taxon>
        <taxon>Heteroderinae</taxon>
        <taxon>Globodera</taxon>
    </lineage>
</organism>
<dbReference type="AlphaFoldDB" id="A0A914IAK1"/>
<protein>
    <submittedName>
        <fullName evidence="2">Uncharacterized protein</fullName>
    </submittedName>
</protein>
<proteinExistence type="predicted"/>
<evidence type="ECO:0000313" key="1">
    <source>
        <dbReference type="Proteomes" id="UP000887572"/>
    </source>
</evidence>
<keyword evidence="1" id="KW-1185">Reference proteome</keyword>
<dbReference type="WBParaSite" id="Gr19_v10_g903.t1">
    <property type="protein sequence ID" value="Gr19_v10_g903.t1"/>
    <property type="gene ID" value="Gr19_v10_g903"/>
</dbReference>
<evidence type="ECO:0000313" key="2">
    <source>
        <dbReference type="WBParaSite" id="Gr19_v10_g903.t1"/>
    </source>
</evidence>
<reference evidence="2" key="1">
    <citation type="submission" date="2022-11" db="UniProtKB">
        <authorList>
            <consortium name="WormBaseParasite"/>
        </authorList>
    </citation>
    <scope>IDENTIFICATION</scope>
</reference>
<accession>A0A914IAK1</accession>